<dbReference type="PRINTS" id="PR00598">
    <property type="entry name" value="HTHMARR"/>
</dbReference>
<dbReference type="SUPFAM" id="SSF46785">
    <property type="entry name" value="Winged helix' DNA-binding domain"/>
    <property type="match status" value="1"/>
</dbReference>
<name>A0A542Y466_9MICO</name>
<dbReference type="AlphaFoldDB" id="A0A542Y466"/>
<dbReference type="GO" id="GO:0003677">
    <property type="term" value="F:DNA binding"/>
    <property type="evidence" value="ECO:0007669"/>
    <property type="project" value="UniProtKB-KW"/>
</dbReference>
<sequence>MNALMDHKHALLLEHAGLRGQAAGATDLVMALLHTAARIDRACAAQLATFDLTEGRLSVMLVVASHEGATPALVADRLGITRAAVTGLLDGLERQGFVTRQGSATDRRSSTISLTESGSATLERVSPIYGEWLSALTAGIDDSAASAALATLDALQRNVEAFRSGAAQ</sequence>
<keyword evidence="1" id="KW-0805">Transcription regulation</keyword>
<evidence type="ECO:0000256" key="1">
    <source>
        <dbReference type="ARBA" id="ARBA00023015"/>
    </source>
</evidence>
<dbReference type="GO" id="GO:0003700">
    <property type="term" value="F:DNA-binding transcription factor activity"/>
    <property type="evidence" value="ECO:0007669"/>
    <property type="project" value="InterPro"/>
</dbReference>
<evidence type="ECO:0000313" key="5">
    <source>
        <dbReference type="EMBL" id="TQL42862.1"/>
    </source>
</evidence>
<dbReference type="PROSITE" id="PS01117">
    <property type="entry name" value="HTH_MARR_1"/>
    <property type="match status" value="1"/>
</dbReference>
<organism evidence="5 6">
    <name type="scientific">Leucobacter komagatae</name>
    <dbReference type="NCBI Taxonomy" id="55969"/>
    <lineage>
        <taxon>Bacteria</taxon>
        <taxon>Bacillati</taxon>
        <taxon>Actinomycetota</taxon>
        <taxon>Actinomycetes</taxon>
        <taxon>Micrococcales</taxon>
        <taxon>Microbacteriaceae</taxon>
        <taxon>Leucobacter</taxon>
    </lineage>
</organism>
<dbReference type="InterPro" id="IPR036388">
    <property type="entry name" value="WH-like_DNA-bd_sf"/>
</dbReference>
<dbReference type="SMART" id="SM00347">
    <property type="entry name" value="HTH_MARR"/>
    <property type="match status" value="1"/>
</dbReference>
<evidence type="ECO:0000259" key="4">
    <source>
        <dbReference type="PROSITE" id="PS50995"/>
    </source>
</evidence>
<dbReference type="Gene3D" id="1.10.10.10">
    <property type="entry name" value="Winged helix-like DNA-binding domain superfamily/Winged helix DNA-binding domain"/>
    <property type="match status" value="1"/>
</dbReference>
<accession>A0A542Y466</accession>
<dbReference type="OrthoDB" id="162531at2"/>
<dbReference type="PROSITE" id="PS50995">
    <property type="entry name" value="HTH_MARR_2"/>
    <property type="match status" value="1"/>
</dbReference>
<keyword evidence="3" id="KW-0804">Transcription</keyword>
<dbReference type="Proteomes" id="UP000319094">
    <property type="component" value="Unassembled WGS sequence"/>
</dbReference>
<protein>
    <submittedName>
        <fullName evidence="5">DNA-binding MarR family transcriptional regulator</fullName>
    </submittedName>
</protein>
<proteinExistence type="predicted"/>
<evidence type="ECO:0000313" key="6">
    <source>
        <dbReference type="Proteomes" id="UP000319094"/>
    </source>
</evidence>
<comment type="caution">
    <text evidence="5">The sequence shown here is derived from an EMBL/GenBank/DDBJ whole genome shotgun (WGS) entry which is preliminary data.</text>
</comment>
<dbReference type="Pfam" id="PF12802">
    <property type="entry name" value="MarR_2"/>
    <property type="match status" value="1"/>
</dbReference>
<gene>
    <name evidence="5" type="ORF">FB468_0871</name>
</gene>
<keyword evidence="2 5" id="KW-0238">DNA-binding</keyword>
<reference evidence="5 6" key="1">
    <citation type="submission" date="2019-06" db="EMBL/GenBank/DDBJ databases">
        <title>Sequencing the genomes of 1000 actinobacteria strains.</title>
        <authorList>
            <person name="Klenk H.-P."/>
        </authorList>
    </citation>
    <scope>NUCLEOTIDE SEQUENCE [LARGE SCALE GENOMIC DNA]</scope>
    <source>
        <strain evidence="5 6">DSM 8803</strain>
    </source>
</reference>
<evidence type="ECO:0000256" key="2">
    <source>
        <dbReference type="ARBA" id="ARBA00023125"/>
    </source>
</evidence>
<dbReference type="PANTHER" id="PTHR42756">
    <property type="entry name" value="TRANSCRIPTIONAL REGULATOR, MARR"/>
    <property type="match status" value="1"/>
</dbReference>
<keyword evidence="6" id="KW-1185">Reference proteome</keyword>
<feature type="domain" description="HTH marR-type" evidence="4">
    <location>
        <begin position="25"/>
        <end position="161"/>
    </location>
</feature>
<dbReference type="PANTHER" id="PTHR42756:SF1">
    <property type="entry name" value="TRANSCRIPTIONAL REPRESSOR OF EMRAB OPERON"/>
    <property type="match status" value="1"/>
</dbReference>
<dbReference type="EMBL" id="VFON01000001">
    <property type="protein sequence ID" value="TQL42862.1"/>
    <property type="molecule type" value="Genomic_DNA"/>
</dbReference>
<dbReference type="InterPro" id="IPR000835">
    <property type="entry name" value="HTH_MarR-typ"/>
</dbReference>
<dbReference type="InterPro" id="IPR036390">
    <property type="entry name" value="WH_DNA-bd_sf"/>
</dbReference>
<dbReference type="InterPro" id="IPR023187">
    <property type="entry name" value="Tscrpt_reg_MarR-type_CS"/>
</dbReference>
<evidence type="ECO:0000256" key="3">
    <source>
        <dbReference type="ARBA" id="ARBA00023163"/>
    </source>
</evidence>